<organism evidence="1 2">
    <name type="scientific">Catenaria anguillulae PL171</name>
    <dbReference type="NCBI Taxonomy" id="765915"/>
    <lineage>
        <taxon>Eukaryota</taxon>
        <taxon>Fungi</taxon>
        <taxon>Fungi incertae sedis</taxon>
        <taxon>Blastocladiomycota</taxon>
        <taxon>Blastocladiomycetes</taxon>
        <taxon>Blastocladiales</taxon>
        <taxon>Catenariaceae</taxon>
        <taxon>Catenaria</taxon>
    </lineage>
</organism>
<dbReference type="GO" id="GO:0016279">
    <property type="term" value="F:protein-lysine N-methyltransferase activity"/>
    <property type="evidence" value="ECO:0007669"/>
    <property type="project" value="TreeGrafter"/>
</dbReference>
<dbReference type="InterPro" id="IPR046341">
    <property type="entry name" value="SET_dom_sf"/>
</dbReference>
<dbReference type="SUPFAM" id="SSF82199">
    <property type="entry name" value="SET domain"/>
    <property type="match status" value="1"/>
</dbReference>
<keyword evidence="2" id="KW-1185">Reference proteome</keyword>
<dbReference type="OrthoDB" id="341421at2759"/>
<dbReference type="EMBL" id="MCFL01000005">
    <property type="protein sequence ID" value="ORZ39569.1"/>
    <property type="molecule type" value="Genomic_DNA"/>
</dbReference>
<name>A0A1Y2HYJ8_9FUNG</name>
<dbReference type="PANTHER" id="PTHR13271">
    <property type="entry name" value="UNCHARACTERIZED PUTATIVE METHYLTRANSFERASE"/>
    <property type="match status" value="1"/>
</dbReference>
<dbReference type="Gene3D" id="3.90.1410.10">
    <property type="entry name" value="set domain protein methyltransferase, domain 1"/>
    <property type="match status" value="1"/>
</dbReference>
<gene>
    <name evidence="1" type="ORF">BCR44DRAFT_1496492</name>
</gene>
<protein>
    <recommendedName>
        <fullName evidence="3">SET domain-containing protein</fullName>
    </recommendedName>
</protein>
<accession>A0A1Y2HYJ8</accession>
<dbReference type="AlphaFoldDB" id="A0A1Y2HYJ8"/>
<evidence type="ECO:0000313" key="2">
    <source>
        <dbReference type="Proteomes" id="UP000193411"/>
    </source>
</evidence>
<dbReference type="CDD" id="cd10527">
    <property type="entry name" value="SET_LSMT"/>
    <property type="match status" value="1"/>
</dbReference>
<evidence type="ECO:0008006" key="3">
    <source>
        <dbReference type="Google" id="ProtNLM"/>
    </source>
</evidence>
<dbReference type="PANTHER" id="PTHR13271:SF151">
    <property type="entry name" value="SET DOMAIN-CONTAINING PROTEIN 4"/>
    <property type="match status" value="1"/>
</dbReference>
<reference evidence="1 2" key="1">
    <citation type="submission" date="2016-07" db="EMBL/GenBank/DDBJ databases">
        <title>Pervasive Adenine N6-methylation of Active Genes in Fungi.</title>
        <authorList>
            <consortium name="DOE Joint Genome Institute"/>
            <person name="Mondo S.J."/>
            <person name="Dannebaum R.O."/>
            <person name="Kuo R.C."/>
            <person name="Labutti K."/>
            <person name="Haridas S."/>
            <person name="Kuo A."/>
            <person name="Salamov A."/>
            <person name="Ahrendt S.R."/>
            <person name="Lipzen A."/>
            <person name="Sullivan W."/>
            <person name="Andreopoulos W.B."/>
            <person name="Clum A."/>
            <person name="Lindquist E."/>
            <person name="Daum C."/>
            <person name="Ramamoorthy G.K."/>
            <person name="Gryganskyi A."/>
            <person name="Culley D."/>
            <person name="Magnuson J.K."/>
            <person name="James T.Y."/>
            <person name="O'Malley M.A."/>
            <person name="Stajich J.E."/>
            <person name="Spatafora J.W."/>
            <person name="Visel A."/>
            <person name="Grigoriev I.V."/>
        </authorList>
    </citation>
    <scope>NUCLEOTIDE SEQUENCE [LARGE SCALE GENOMIC DNA]</scope>
    <source>
        <strain evidence="1 2">PL171</strain>
    </source>
</reference>
<comment type="caution">
    <text evidence="1">The sequence shown here is derived from an EMBL/GenBank/DDBJ whole genome shotgun (WGS) entry which is preliminary data.</text>
</comment>
<dbReference type="InterPro" id="IPR050600">
    <property type="entry name" value="SETD3_SETD6_MTase"/>
</dbReference>
<dbReference type="Proteomes" id="UP000193411">
    <property type="component" value="Unassembled WGS sequence"/>
</dbReference>
<evidence type="ECO:0000313" key="1">
    <source>
        <dbReference type="EMBL" id="ORZ39569.1"/>
    </source>
</evidence>
<sequence>MSIMHYPGSRRLQADPQTLLDALNSTPNASIDQQAVAISAGAFGLGLSAKTDLPANHPIFLIPTAALIGSDPASHLPANIRDPLLKHPSQAMDNPTIHLAVTLLHLSFCAFDSTASPLALPLWDTYINSLPNSVDSPAYLTPNDLEWLPAHFPAFDHARDINNALHNLFSSSTDSKDLSFGHLLHATLAPNLADRATFFSRFVWAYAMYIATQSGGLQFITTRPVKADESLTLKYNDLSNADELVYYGFAQPANPIPDPVILSLPPLPESDHPALSAIKRALLMDARPIDNLAMQHTITEMATAANVLFSARVHVATQAELTNVLKVKDPTRTADLDAHKLLHGISDENDSRAYALITSPSGPFAK</sequence>
<proteinExistence type="predicted"/>